<accession>A0ABS4IGB2</accession>
<dbReference type="EMBL" id="JAGGKX010000009">
    <property type="protein sequence ID" value="MBP1969977.1"/>
    <property type="molecule type" value="Genomic_DNA"/>
</dbReference>
<organism evidence="1 2">
    <name type="scientific">Virgibacillus natechei</name>
    <dbReference type="NCBI Taxonomy" id="1216297"/>
    <lineage>
        <taxon>Bacteria</taxon>
        <taxon>Bacillati</taxon>
        <taxon>Bacillota</taxon>
        <taxon>Bacilli</taxon>
        <taxon>Bacillales</taxon>
        <taxon>Bacillaceae</taxon>
        <taxon>Virgibacillus</taxon>
    </lineage>
</organism>
<evidence type="ECO:0000313" key="2">
    <source>
        <dbReference type="Proteomes" id="UP001519345"/>
    </source>
</evidence>
<evidence type="ECO:0000313" key="1">
    <source>
        <dbReference type="EMBL" id="MBP1969977.1"/>
    </source>
</evidence>
<proteinExistence type="predicted"/>
<sequence>MMVKIFLPFWSYDVEKTEEWLSSVAKQGYHLVKINTWTRQFYFEEGAPKTITYRIGFDAIKVVDMGRCLHRRRSATRALQ</sequence>
<reference evidence="1 2" key="1">
    <citation type="submission" date="2021-03" db="EMBL/GenBank/DDBJ databases">
        <title>Genomic Encyclopedia of Type Strains, Phase IV (KMG-IV): sequencing the most valuable type-strain genomes for metagenomic binning, comparative biology and taxonomic classification.</title>
        <authorList>
            <person name="Goeker M."/>
        </authorList>
    </citation>
    <scope>NUCLEOTIDE SEQUENCE [LARGE SCALE GENOMIC DNA]</scope>
    <source>
        <strain evidence="1 2">DSM 25609</strain>
    </source>
</reference>
<protein>
    <recommendedName>
        <fullName evidence="3">DUF2812 domain-containing protein</fullName>
    </recommendedName>
</protein>
<dbReference type="Pfam" id="PF11193">
    <property type="entry name" value="DUF2812"/>
    <property type="match status" value="1"/>
</dbReference>
<keyword evidence="2" id="KW-1185">Reference proteome</keyword>
<dbReference type="InterPro" id="IPR021359">
    <property type="entry name" value="DUF2812"/>
</dbReference>
<comment type="caution">
    <text evidence="1">The sequence shown here is derived from an EMBL/GenBank/DDBJ whole genome shotgun (WGS) entry which is preliminary data.</text>
</comment>
<evidence type="ECO:0008006" key="3">
    <source>
        <dbReference type="Google" id="ProtNLM"/>
    </source>
</evidence>
<name>A0ABS4IGB2_9BACI</name>
<gene>
    <name evidence="1" type="ORF">J2Z83_002085</name>
</gene>
<dbReference type="Proteomes" id="UP001519345">
    <property type="component" value="Unassembled WGS sequence"/>
</dbReference>